<name>A0A397SCN4_9GLOM</name>
<dbReference type="OrthoDB" id="2384573at2759"/>
<dbReference type="Proteomes" id="UP000265703">
    <property type="component" value="Unassembled WGS sequence"/>
</dbReference>
<evidence type="ECO:0000313" key="2">
    <source>
        <dbReference type="EMBL" id="RIA82065.1"/>
    </source>
</evidence>
<dbReference type="EMBL" id="QKYT01000709">
    <property type="protein sequence ID" value="RIA82065.1"/>
    <property type="molecule type" value="Genomic_DNA"/>
</dbReference>
<sequence>MTNKRYIYEKTYSTSNENDLHDTFYLQDNDFSSKNLTNENNAYSGMPLPTEMHYIPNNNNNNQIPYNSYNEEFQSFDTFDIEKKKFQDEILNQYNLMYDKLQEKYTNLTNKNLNQNQIIIKKLKNEIREMNDINQKQQSKIESQEQIINKLQQSLKNLENDKDELDIENYNLLQKNAKLENQLENFIQQNDGKFQIVDDEQNHIVILNSDISELNYKLKKFITNLKQDVVINIEKVKKLLLIYKCQTRNLNQKDDRLFIQAILQRHVIETIFEYANEYFKSTGCHYHLEADIIKNETLLSLLLSHSSKCRVGNDEVTRLGSTKLRQQIYSILNNRGFSDILGVDKATYEHPFITYNKGQLNKVINELRIIEDDQKKIASDNLAADIIREVIKIFWFRLKVQEPVVQYLWIPKDSKLDKSFMEGNNLDDNVNSTVDLCYFPLIGRDLNSNNRKIYFPAKVFIKSTSNV</sequence>
<feature type="coiled-coil region" evidence="1">
    <location>
        <begin position="91"/>
        <end position="189"/>
    </location>
</feature>
<comment type="caution">
    <text evidence="2">The sequence shown here is derived from an EMBL/GenBank/DDBJ whole genome shotgun (WGS) entry which is preliminary data.</text>
</comment>
<accession>A0A397SCN4</accession>
<keyword evidence="1" id="KW-0175">Coiled coil</keyword>
<evidence type="ECO:0000313" key="3">
    <source>
        <dbReference type="Proteomes" id="UP000265703"/>
    </source>
</evidence>
<proteinExistence type="predicted"/>
<reference evidence="2 3" key="1">
    <citation type="submission" date="2018-06" db="EMBL/GenBank/DDBJ databases">
        <title>Comparative genomics reveals the genomic features of Rhizophagus irregularis, R. cerebriforme, R. diaphanum and Gigaspora rosea, and their symbiotic lifestyle signature.</title>
        <authorList>
            <person name="Morin E."/>
            <person name="San Clemente H."/>
            <person name="Chen E.C.H."/>
            <person name="De La Providencia I."/>
            <person name="Hainaut M."/>
            <person name="Kuo A."/>
            <person name="Kohler A."/>
            <person name="Murat C."/>
            <person name="Tang N."/>
            <person name="Roy S."/>
            <person name="Loubradou J."/>
            <person name="Henrissat B."/>
            <person name="Grigoriev I.V."/>
            <person name="Corradi N."/>
            <person name="Roux C."/>
            <person name="Martin F.M."/>
        </authorList>
    </citation>
    <scope>NUCLEOTIDE SEQUENCE [LARGE SCALE GENOMIC DNA]</scope>
    <source>
        <strain evidence="2 3">DAOM 227022</strain>
    </source>
</reference>
<organism evidence="2 3">
    <name type="scientific">Glomus cerebriforme</name>
    <dbReference type="NCBI Taxonomy" id="658196"/>
    <lineage>
        <taxon>Eukaryota</taxon>
        <taxon>Fungi</taxon>
        <taxon>Fungi incertae sedis</taxon>
        <taxon>Mucoromycota</taxon>
        <taxon>Glomeromycotina</taxon>
        <taxon>Glomeromycetes</taxon>
        <taxon>Glomerales</taxon>
        <taxon>Glomeraceae</taxon>
        <taxon>Glomus</taxon>
    </lineage>
</organism>
<dbReference type="AlphaFoldDB" id="A0A397SCN4"/>
<keyword evidence="3" id="KW-1185">Reference proteome</keyword>
<evidence type="ECO:0000256" key="1">
    <source>
        <dbReference type="SAM" id="Coils"/>
    </source>
</evidence>
<gene>
    <name evidence="2" type="ORF">C1645_809797</name>
</gene>
<protein>
    <submittedName>
        <fullName evidence="2">Uncharacterized protein</fullName>
    </submittedName>
</protein>